<name>A0ABQ8Z1F8_9EUKA</name>
<comment type="caution">
    <text evidence="2">The sequence shown here is derived from an EMBL/GenBank/DDBJ whole genome shotgun (WGS) entry which is preliminary data.</text>
</comment>
<dbReference type="InterPro" id="IPR052503">
    <property type="entry name" value="S100-fused_Epidermal_Struct"/>
</dbReference>
<feature type="compositionally biased region" description="Basic and acidic residues" evidence="1">
    <location>
        <begin position="104"/>
        <end position="164"/>
    </location>
</feature>
<dbReference type="PANTHER" id="PTHR22571:SF51">
    <property type="entry name" value="FILAGGRIN"/>
    <property type="match status" value="1"/>
</dbReference>
<sequence length="411" mass="49006">MSDNKIQKTTKRRETTTIRSRSGKPKRQTVQKIQKISIRSQTNNQTNREEKNTKIDRKKRRTNKRKTKTQTEWEIKLDANENINKNTQEKEKTDDQESSITIEIENRSENEKENEKENENENENEKEKEKEKESKSESESESNKEKEKESDKEILENSSSEKENSMSIEEVNLGNNNEELFVSQSEEEKSEDNPKKNQDEKEIEIELIIPNAHENDNANESENESGIFDNELYNNNQFRCLNFYKGIPENEITNQIPPYFEKKTTPLNEIDLSRYFLESQFEEFVKNEIPRDDEAQLHIQQQDHLEKLFELMNENLESFSDVIENNWRLKSTNHSIKKESDLIRSQIMRLRSKELTITKKIKQIKSELNIHKLKRKNTEDIENYFEKIEILIQKSSKNNHKSKKKKKRDNN</sequence>
<keyword evidence="3" id="KW-1185">Reference proteome</keyword>
<feature type="compositionally biased region" description="Basic and acidic residues" evidence="1">
    <location>
        <begin position="69"/>
        <end position="79"/>
    </location>
</feature>
<reference evidence="2" key="1">
    <citation type="submission" date="2022-08" db="EMBL/GenBank/DDBJ databases">
        <title>Novel sulfate-reducing endosymbionts in the free-living metamonad Anaeramoeba.</title>
        <authorList>
            <person name="Jerlstrom-Hultqvist J."/>
            <person name="Cepicka I."/>
            <person name="Gallot-Lavallee L."/>
            <person name="Salas-Leiva D."/>
            <person name="Curtis B.A."/>
            <person name="Zahonova K."/>
            <person name="Pipaliya S."/>
            <person name="Dacks J."/>
            <person name="Roger A.J."/>
        </authorList>
    </citation>
    <scope>NUCLEOTIDE SEQUENCE</scope>
    <source>
        <strain evidence="2">Schooner1</strain>
    </source>
</reference>
<evidence type="ECO:0000256" key="1">
    <source>
        <dbReference type="SAM" id="MobiDB-lite"/>
    </source>
</evidence>
<protein>
    <submittedName>
        <fullName evidence="2">Uncharacterized protein</fullName>
    </submittedName>
</protein>
<feature type="compositionally biased region" description="Basic residues" evidence="1">
    <location>
        <begin position="56"/>
        <end position="68"/>
    </location>
</feature>
<feature type="compositionally biased region" description="Low complexity" evidence="1">
    <location>
        <begin position="165"/>
        <end position="175"/>
    </location>
</feature>
<feature type="region of interest" description="Disordered" evidence="1">
    <location>
        <begin position="1"/>
        <end position="175"/>
    </location>
</feature>
<gene>
    <name evidence="2" type="ORF">M0813_15444</name>
</gene>
<proteinExistence type="predicted"/>
<feature type="compositionally biased region" description="Polar residues" evidence="1">
    <location>
        <begin position="30"/>
        <end position="46"/>
    </location>
</feature>
<dbReference type="Proteomes" id="UP001150062">
    <property type="component" value="Unassembled WGS sequence"/>
</dbReference>
<accession>A0ABQ8Z1F8</accession>
<dbReference type="PANTHER" id="PTHR22571">
    <property type="entry name" value="FILAGGRIN-RELATED"/>
    <property type="match status" value="1"/>
</dbReference>
<evidence type="ECO:0000313" key="3">
    <source>
        <dbReference type="Proteomes" id="UP001150062"/>
    </source>
</evidence>
<evidence type="ECO:0000313" key="2">
    <source>
        <dbReference type="EMBL" id="KAJ6250635.1"/>
    </source>
</evidence>
<dbReference type="EMBL" id="JAOAOG010000073">
    <property type="protein sequence ID" value="KAJ6250635.1"/>
    <property type="molecule type" value="Genomic_DNA"/>
</dbReference>
<organism evidence="2 3">
    <name type="scientific">Anaeramoeba flamelloides</name>
    <dbReference type="NCBI Taxonomy" id="1746091"/>
    <lineage>
        <taxon>Eukaryota</taxon>
        <taxon>Metamonada</taxon>
        <taxon>Anaeramoebidae</taxon>
        <taxon>Anaeramoeba</taxon>
    </lineage>
</organism>